<dbReference type="EMBL" id="PYLW01000025">
    <property type="protein sequence ID" value="PSV91712.1"/>
    <property type="molecule type" value="Genomic_DNA"/>
</dbReference>
<gene>
    <name evidence="1" type="ORF">C9I88_17025</name>
</gene>
<sequence length="150" mass="17828">MIKHIANWKLIKQIAIEWMLKNNNKAISLEELEKLFIAKHPERNPVNVSLDTRMLTVNSNSRLSYLYIFGRPSSGKKIRNPHLANLENRKTVEYPRKSSEKNEKDFFFHIETEDSSLFERYNSKKHGEWEIELTDETNKLNNINKLKKIE</sequence>
<dbReference type="AlphaFoldDB" id="A0A2T3MDM3"/>
<evidence type="ECO:0000313" key="2">
    <source>
        <dbReference type="Proteomes" id="UP000241954"/>
    </source>
</evidence>
<proteinExistence type="predicted"/>
<reference evidence="1 2" key="1">
    <citation type="submission" date="2018-01" db="EMBL/GenBank/DDBJ databases">
        <title>Whole genome sequencing of Histamine producing bacteria.</title>
        <authorList>
            <person name="Butler K."/>
        </authorList>
    </citation>
    <scope>NUCLEOTIDE SEQUENCE [LARGE SCALE GENOMIC DNA]</scope>
    <source>
        <strain evidence="1 2">NCIMB 13481</strain>
    </source>
</reference>
<name>A0A2T3MDM3_9GAMM</name>
<dbReference type="RefSeq" id="WP_107237908.1">
    <property type="nucleotide sequence ID" value="NZ_PYLW01000025.1"/>
</dbReference>
<dbReference type="Proteomes" id="UP000241954">
    <property type="component" value="Unassembled WGS sequence"/>
</dbReference>
<protein>
    <submittedName>
        <fullName evidence="1">Uncharacterized protein</fullName>
    </submittedName>
</protein>
<evidence type="ECO:0000313" key="1">
    <source>
        <dbReference type="EMBL" id="PSV91712.1"/>
    </source>
</evidence>
<organism evidence="1 2">
    <name type="scientific">Photobacterium iliopiscarium</name>
    <dbReference type="NCBI Taxonomy" id="56192"/>
    <lineage>
        <taxon>Bacteria</taxon>
        <taxon>Pseudomonadati</taxon>
        <taxon>Pseudomonadota</taxon>
        <taxon>Gammaproteobacteria</taxon>
        <taxon>Vibrionales</taxon>
        <taxon>Vibrionaceae</taxon>
        <taxon>Photobacterium</taxon>
    </lineage>
</organism>
<accession>A0A2T3MDM3</accession>
<comment type="caution">
    <text evidence="1">The sequence shown here is derived from an EMBL/GenBank/DDBJ whole genome shotgun (WGS) entry which is preliminary data.</text>
</comment>